<dbReference type="Proteomes" id="UP000002837">
    <property type="component" value="Unassembled WGS sequence"/>
</dbReference>
<keyword evidence="3" id="KW-0812">Transmembrane</keyword>
<keyword evidence="3" id="KW-0472">Membrane</keyword>
<organism evidence="4 5">
    <name type="scientific">Leptospira borgpetersenii str. 200801926</name>
    <dbReference type="NCBI Taxonomy" id="1193009"/>
    <lineage>
        <taxon>Bacteria</taxon>
        <taxon>Pseudomonadati</taxon>
        <taxon>Spirochaetota</taxon>
        <taxon>Spirochaetia</taxon>
        <taxon>Leptospirales</taxon>
        <taxon>Leptospiraceae</taxon>
        <taxon>Leptospira</taxon>
    </lineage>
</organism>
<evidence type="ECO:0000313" key="5">
    <source>
        <dbReference type="Proteomes" id="UP000002837"/>
    </source>
</evidence>
<gene>
    <name evidence="4" type="ORF">LEP1GSC128_3773</name>
</gene>
<dbReference type="Pfam" id="PF02493">
    <property type="entry name" value="MORN"/>
    <property type="match status" value="2"/>
</dbReference>
<keyword evidence="5" id="KW-1185">Reference proteome</keyword>
<evidence type="ECO:0000256" key="3">
    <source>
        <dbReference type="SAM" id="Phobius"/>
    </source>
</evidence>
<dbReference type="EMBL" id="AKWJ02000028">
    <property type="protein sequence ID" value="EKP12721.1"/>
    <property type="molecule type" value="Genomic_DNA"/>
</dbReference>
<sequence length="110" mass="12481">MRKNECSSWSKFILDSNVKCAFQGTFRNGQKTGNGRYTCNNGESFEGTYSNNPANGPGKQSIPTERFSKENLKPVTPFKNRSSMQKKSRLMVSNVVLFLLTNSINYIEFH</sequence>
<evidence type="ECO:0000313" key="4">
    <source>
        <dbReference type="EMBL" id="EKP12721.1"/>
    </source>
</evidence>
<evidence type="ECO:0000256" key="2">
    <source>
        <dbReference type="SAM" id="MobiDB-lite"/>
    </source>
</evidence>
<protein>
    <submittedName>
        <fullName evidence="4">MORN repeat protein</fullName>
    </submittedName>
</protein>
<accession>A0ABP2S0M8</accession>
<comment type="caution">
    <text evidence="4">The sequence shown here is derived from an EMBL/GenBank/DDBJ whole genome shotgun (WGS) entry which is preliminary data.</text>
</comment>
<feature type="compositionally biased region" description="Polar residues" evidence="2">
    <location>
        <begin position="32"/>
        <end position="54"/>
    </location>
</feature>
<evidence type="ECO:0000256" key="1">
    <source>
        <dbReference type="ARBA" id="ARBA00022737"/>
    </source>
</evidence>
<feature type="region of interest" description="Disordered" evidence="2">
    <location>
        <begin position="32"/>
        <end position="84"/>
    </location>
</feature>
<feature type="transmembrane region" description="Helical" evidence="3">
    <location>
        <begin position="90"/>
        <end position="107"/>
    </location>
</feature>
<dbReference type="SUPFAM" id="SSF82185">
    <property type="entry name" value="Histone H3 K4-specific methyltransferase SET7/9 N-terminal domain"/>
    <property type="match status" value="1"/>
</dbReference>
<proteinExistence type="predicted"/>
<dbReference type="InterPro" id="IPR003409">
    <property type="entry name" value="MORN"/>
</dbReference>
<dbReference type="Gene3D" id="2.20.110.10">
    <property type="entry name" value="Histone H3 K4-specific methyltransferase SET7/9 N-terminal domain"/>
    <property type="match status" value="1"/>
</dbReference>
<reference evidence="4" key="1">
    <citation type="submission" date="2012-09" db="EMBL/GenBank/DDBJ databases">
        <authorList>
            <person name="Harkins D.M."/>
            <person name="Durkin A.S."/>
            <person name="Brinkac L.M."/>
            <person name="Selengut J.D."/>
            <person name="Sanka R."/>
            <person name="DePew J."/>
            <person name="Purushe J."/>
            <person name="Picardeau M."/>
            <person name="Werts C."/>
            <person name="Goarant C."/>
            <person name="Vinetz J.M."/>
            <person name="Sutton G.G."/>
            <person name="Nelson W.C."/>
            <person name="Fouts D.E."/>
        </authorList>
    </citation>
    <scope>NUCLEOTIDE SEQUENCE [LARGE SCALE GENOMIC DNA]</scope>
    <source>
        <strain evidence="4">200801926</strain>
    </source>
</reference>
<keyword evidence="1" id="KW-0677">Repeat</keyword>
<name>A0ABP2S0M8_LEPBO</name>
<keyword evidence="3" id="KW-1133">Transmembrane helix</keyword>